<sequence>MTDYEKAKEVAVSFYKQLFSKQGSLSEAQVGKLLQLISIKVTDRHKQILIAGVSDEEIKNIVFSMKRNKAPGPNRYTVEFSQENWGLVGDNMTEALRFYF</sequence>
<gene>
    <name evidence="1" type="ORF">ACH5RR_008556</name>
</gene>
<name>A0ABD3ADG4_9GENT</name>
<dbReference type="AlphaFoldDB" id="A0ABD3ADG4"/>
<accession>A0ABD3ADG4</accession>
<proteinExistence type="predicted"/>
<dbReference type="EMBL" id="JBJUIK010000004">
    <property type="protein sequence ID" value="KAL3529234.1"/>
    <property type="molecule type" value="Genomic_DNA"/>
</dbReference>
<keyword evidence="2" id="KW-1185">Reference proteome</keyword>
<evidence type="ECO:0000313" key="2">
    <source>
        <dbReference type="Proteomes" id="UP001630127"/>
    </source>
</evidence>
<protein>
    <submittedName>
        <fullName evidence="1">Uncharacterized protein</fullName>
    </submittedName>
</protein>
<dbReference type="Proteomes" id="UP001630127">
    <property type="component" value="Unassembled WGS sequence"/>
</dbReference>
<reference evidence="1 2" key="1">
    <citation type="submission" date="2024-11" db="EMBL/GenBank/DDBJ databases">
        <title>A near-complete genome assembly of Cinchona calisaya.</title>
        <authorList>
            <person name="Lian D.C."/>
            <person name="Zhao X.W."/>
            <person name="Wei L."/>
        </authorList>
    </citation>
    <scope>NUCLEOTIDE SEQUENCE [LARGE SCALE GENOMIC DNA]</scope>
    <source>
        <tissue evidence="1">Nenye</tissue>
    </source>
</reference>
<organism evidence="1 2">
    <name type="scientific">Cinchona calisaya</name>
    <dbReference type="NCBI Taxonomy" id="153742"/>
    <lineage>
        <taxon>Eukaryota</taxon>
        <taxon>Viridiplantae</taxon>
        <taxon>Streptophyta</taxon>
        <taxon>Embryophyta</taxon>
        <taxon>Tracheophyta</taxon>
        <taxon>Spermatophyta</taxon>
        <taxon>Magnoliopsida</taxon>
        <taxon>eudicotyledons</taxon>
        <taxon>Gunneridae</taxon>
        <taxon>Pentapetalae</taxon>
        <taxon>asterids</taxon>
        <taxon>lamiids</taxon>
        <taxon>Gentianales</taxon>
        <taxon>Rubiaceae</taxon>
        <taxon>Cinchonoideae</taxon>
        <taxon>Cinchoneae</taxon>
        <taxon>Cinchona</taxon>
    </lineage>
</organism>
<evidence type="ECO:0000313" key="1">
    <source>
        <dbReference type="EMBL" id="KAL3529234.1"/>
    </source>
</evidence>
<comment type="caution">
    <text evidence="1">The sequence shown here is derived from an EMBL/GenBank/DDBJ whole genome shotgun (WGS) entry which is preliminary data.</text>
</comment>